<evidence type="ECO:0000313" key="1">
    <source>
        <dbReference type="EMBL" id="UXN61715.1"/>
    </source>
</evidence>
<reference evidence="1" key="1">
    <citation type="submission" date="2022-09" db="EMBL/GenBank/DDBJ databases">
        <title>Interaction between co-microsymbionts with complementary sets of symbiotic genes in legume-rhizobium systems.</title>
        <authorList>
            <person name="Safronova V."/>
            <person name="Sazanova A."/>
            <person name="Afonin A."/>
            <person name="Chirak E."/>
        </authorList>
    </citation>
    <scope>NUCLEOTIDE SEQUENCE</scope>
    <source>
        <strain evidence="1">A18/3m</strain>
    </source>
</reference>
<proteinExistence type="predicted"/>
<dbReference type="EMBL" id="CP104973">
    <property type="protein sequence ID" value="UXN61715.1"/>
    <property type="molecule type" value="Genomic_DNA"/>
</dbReference>
<dbReference type="Proteomes" id="UP001061991">
    <property type="component" value="Chromosome"/>
</dbReference>
<gene>
    <name evidence="1" type="ORF">N8E88_16845</name>
</gene>
<name>A0ACD4D7D5_9HYPH</name>
<sequence>MNYSIPFREVQENVAANDNNFSVQCQYIPIDTVKEANDNEPKPVANFGKRHHPKFSMRDAHFFPYFQELRQERLTPVSIETSVTGRGAYKPTYADTLTGNHGTSPSRLLKKMGALAAAQKAARAPSPKPSKLDRSLRQRQQPVDTHLHQWKVPAPWRDLTFWFQAVHLHDAGSHLGTVHSFSLNLRPDIEELARKQLSAASWLHKRIQLELKAAYGRKVDCWFVIEAAQSLKRLHIHGEVILPGSDATLARKALRKAGGEWAQVRQHQCHTSELPDDGWVSYALKDLAWNSARSRNAPFRGFSGEPYAASQALRKSAQAEYEADRKRVIARLKARNAGKSAGKVSQR</sequence>
<accession>A0ACD4D7D5</accession>
<protein>
    <submittedName>
        <fullName evidence="1">Uncharacterized protein</fullName>
    </submittedName>
</protein>
<evidence type="ECO:0000313" key="2">
    <source>
        <dbReference type="Proteomes" id="UP001061991"/>
    </source>
</evidence>
<organism evidence="1 2">
    <name type="scientific">Phyllobacterium zundukense</name>
    <dbReference type="NCBI Taxonomy" id="1867719"/>
    <lineage>
        <taxon>Bacteria</taxon>
        <taxon>Pseudomonadati</taxon>
        <taxon>Pseudomonadota</taxon>
        <taxon>Alphaproteobacteria</taxon>
        <taxon>Hyphomicrobiales</taxon>
        <taxon>Phyllobacteriaceae</taxon>
        <taxon>Phyllobacterium</taxon>
    </lineage>
</organism>
<keyword evidence="2" id="KW-1185">Reference proteome</keyword>